<dbReference type="AlphaFoldDB" id="A0A0S3TDU0"/>
<name>A0A0S3TDU0_PHAAN</name>
<proteinExistence type="predicted"/>
<gene>
    <name evidence="1" type="primary">Vigan.UMG016900</name>
    <name evidence="1" type="ORF">VIGAN_UM016900</name>
</gene>
<reference evidence="1" key="1">
    <citation type="journal article" date="2015" name="Sci. Rep.">
        <title>The power of single molecule real-time sequencing technology in the de novo assembly of a eukaryotic genome.</title>
        <authorList>
            <person name="Sakai H."/>
            <person name="Naito K."/>
            <person name="Ogiso-Tanaka E."/>
            <person name="Takahashi Y."/>
            <person name="Iseki K."/>
            <person name="Muto C."/>
            <person name="Satou K."/>
            <person name="Teruya K."/>
            <person name="Shiroma A."/>
            <person name="Shimoji M."/>
            <person name="Hirano T."/>
            <person name="Itoh T."/>
            <person name="Kaga A."/>
            <person name="Tomooka N."/>
        </authorList>
    </citation>
    <scope>NUCLEOTIDE SEQUENCE</scope>
</reference>
<protein>
    <submittedName>
        <fullName evidence="1">Uncharacterized protein</fullName>
    </submittedName>
</protein>
<sequence>MAAGAHLNHSPHLLSKVALSKIAKSFFLLRLSCCVPFFNKHPPLFYVLDAWSLSRLRLELLVMFLDARQRHSPSKLLPPLFFFSQHLLINSRAAAFL</sequence>
<accession>A0A0S3TDU0</accession>
<dbReference type="EMBL" id="AP015087">
    <property type="protein sequence ID" value="BAU03133.1"/>
    <property type="molecule type" value="Genomic_DNA"/>
</dbReference>
<evidence type="ECO:0000313" key="1">
    <source>
        <dbReference type="EMBL" id="BAU03133.1"/>
    </source>
</evidence>
<organism evidence="1">
    <name type="scientific">Vigna angularis var. angularis</name>
    <dbReference type="NCBI Taxonomy" id="157739"/>
    <lineage>
        <taxon>Eukaryota</taxon>
        <taxon>Viridiplantae</taxon>
        <taxon>Streptophyta</taxon>
        <taxon>Embryophyta</taxon>
        <taxon>Tracheophyta</taxon>
        <taxon>Spermatophyta</taxon>
        <taxon>Magnoliopsida</taxon>
        <taxon>eudicotyledons</taxon>
        <taxon>Gunneridae</taxon>
        <taxon>Pentapetalae</taxon>
        <taxon>rosids</taxon>
        <taxon>fabids</taxon>
        <taxon>Fabales</taxon>
        <taxon>Fabaceae</taxon>
        <taxon>Papilionoideae</taxon>
        <taxon>50 kb inversion clade</taxon>
        <taxon>NPAAA clade</taxon>
        <taxon>indigoferoid/millettioid clade</taxon>
        <taxon>Phaseoleae</taxon>
        <taxon>Vigna</taxon>
    </lineage>
</organism>